<dbReference type="Gene3D" id="3.40.50.150">
    <property type="entry name" value="Vaccinia Virus protein VP39"/>
    <property type="match status" value="1"/>
</dbReference>
<reference evidence="2 3" key="1">
    <citation type="journal article" date="2016" name="Genome Biol. Evol.">
        <title>Divergent and convergent evolution of fungal pathogenicity.</title>
        <authorList>
            <person name="Shang Y."/>
            <person name="Xiao G."/>
            <person name="Zheng P."/>
            <person name="Cen K."/>
            <person name="Zhan S."/>
            <person name="Wang C."/>
        </authorList>
    </citation>
    <scope>NUCLEOTIDE SEQUENCE [LARGE SCALE GENOMIC DNA]</scope>
    <source>
        <strain evidence="2 3">RCEF 264</strain>
    </source>
</reference>
<dbReference type="EMBL" id="AZHD01000001">
    <property type="protein sequence ID" value="OAA68419.1"/>
    <property type="molecule type" value="Genomic_DNA"/>
</dbReference>
<feature type="compositionally biased region" description="Basic residues" evidence="1">
    <location>
        <begin position="148"/>
        <end position="158"/>
    </location>
</feature>
<sequence length="382" mass="40605">MAASPLGRLLARLGPEVEDPDEETFLLFAHKRPSAQNLGFVDAHAAVLDVAVAGRDLVVHQSPTVLTSSRPGGTTGAVLWKITPIVADWLARPDNVFFCGDDASPAASGMLGPHSAVLELGCGIAGVIGMALTHPRTAATRSNTKPNSTRRKNGKSRAQRLAAGPSGTVPTVSVKCNTNTVGRYVLTDQAYVAKLVQRNLDENNESAARSPPPRVYFRPLDWETDAVTLDLLRAPADDAERSDAGGGGGGAAAAAAATAWTTQWQHRGFDAVLACDCIYNEALVAPLVQTCADACRLRLRFRARTRADDVHARPPAEPAAPALCIVAQQLRDPDVLTAWMTAFRAAFRVWRVPDAWLTAELQSTAGFAVHVGILRDEPMGAL</sequence>
<dbReference type="InterPro" id="IPR029063">
    <property type="entry name" value="SAM-dependent_MTases_sf"/>
</dbReference>
<dbReference type="OrthoDB" id="2529286at2759"/>
<dbReference type="GO" id="GO:0005829">
    <property type="term" value="C:cytosol"/>
    <property type="evidence" value="ECO:0007669"/>
    <property type="project" value="TreeGrafter"/>
</dbReference>
<dbReference type="Proteomes" id="UP000076874">
    <property type="component" value="Unassembled WGS sequence"/>
</dbReference>
<gene>
    <name evidence="2" type="ORF">SPI_00614</name>
</gene>
<dbReference type="PANTHER" id="PTHR14614">
    <property type="entry name" value="HEPATOCELLULAR CARCINOMA-ASSOCIATED ANTIGEN"/>
    <property type="match status" value="1"/>
</dbReference>
<accession>A0A162MQA2</accession>
<keyword evidence="3" id="KW-1185">Reference proteome</keyword>
<evidence type="ECO:0000256" key="1">
    <source>
        <dbReference type="SAM" id="MobiDB-lite"/>
    </source>
</evidence>
<dbReference type="AlphaFoldDB" id="A0A162MQA2"/>
<evidence type="ECO:0000313" key="3">
    <source>
        <dbReference type="Proteomes" id="UP000076874"/>
    </source>
</evidence>
<protein>
    <submittedName>
        <fullName evidence="2">Uncharacterized protein</fullName>
    </submittedName>
</protein>
<dbReference type="GO" id="GO:0008757">
    <property type="term" value="F:S-adenosylmethionine-dependent methyltransferase activity"/>
    <property type="evidence" value="ECO:0007669"/>
    <property type="project" value="UniProtKB-ARBA"/>
</dbReference>
<feature type="region of interest" description="Disordered" evidence="1">
    <location>
        <begin position="136"/>
        <end position="167"/>
    </location>
</feature>
<dbReference type="STRING" id="1081102.A0A162MQA2"/>
<dbReference type="PANTHER" id="PTHR14614:SF109">
    <property type="entry name" value="RIBOSOMAL LYSINE N-METHYLTRANSFERASE 5"/>
    <property type="match status" value="1"/>
</dbReference>
<name>A0A162MQA2_9HYPO</name>
<proteinExistence type="predicted"/>
<evidence type="ECO:0000313" key="2">
    <source>
        <dbReference type="EMBL" id="OAA68419.1"/>
    </source>
</evidence>
<dbReference type="InterPro" id="IPR019410">
    <property type="entry name" value="Methyltransf_16"/>
</dbReference>
<organism evidence="2 3">
    <name type="scientific">Niveomyces insectorum RCEF 264</name>
    <dbReference type="NCBI Taxonomy" id="1081102"/>
    <lineage>
        <taxon>Eukaryota</taxon>
        <taxon>Fungi</taxon>
        <taxon>Dikarya</taxon>
        <taxon>Ascomycota</taxon>
        <taxon>Pezizomycotina</taxon>
        <taxon>Sordariomycetes</taxon>
        <taxon>Hypocreomycetidae</taxon>
        <taxon>Hypocreales</taxon>
        <taxon>Cordycipitaceae</taxon>
        <taxon>Niveomyces</taxon>
    </lineage>
</organism>
<comment type="caution">
    <text evidence="2">The sequence shown here is derived from an EMBL/GenBank/DDBJ whole genome shotgun (WGS) entry which is preliminary data.</text>
</comment>
<dbReference type="GO" id="GO:0032991">
    <property type="term" value="C:protein-containing complex"/>
    <property type="evidence" value="ECO:0007669"/>
    <property type="project" value="TreeGrafter"/>
</dbReference>